<keyword evidence="6" id="KW-1185">Reference proteome</keyword>
<keyword evidence="4" id="KW-0472">Membrane</keyword>
<dbReference type="InterPro" id="IPR045584">
    <property type="entry name" value="Pilin-like"/>
</dbReference>
<dbReference type="Gene3D" id="3.30.700.10">
    <property type="entry name" value="Glycoprotein, Type 4 Pilin"/>
    <property type="match status" value="1"/>
</dbReference>
<reference evidence="5" key="1">
    <citation type="submission" date="2022-01" db="EMBL/GenBank/DDBJ databases">
        <title>Whole genome-based taxonomy of the Shewanellaceae.</title>
        <authorList>
            <person name="Martin-Rodriguez A.J."/>
        </authorList>
    </citation>
    <scope>NUCLEOTIDE SEQUENCE</scope>
    <source>
        <strain evidence="5">KCTC 23973</strain>
    </source>
</reference>
<dbReference type="GO" id="GO:0007155">
    <property type="term" value="P:cell adhesion"/>
    <property type="evidence" value="ECO:0007669"/>
    <property type="project" value="InterPro"/>
</dbReference>
<dbReference type="Proteomes" id="UP001139293">
    <property type="component" value="Unassembled WGS sequence"/>
</dbReference>
<name>A0A9X2CJS5_9GAMM</name>
<dbReference type="EMBL" id="JAKILB010000024">
    <property type="protein sequence ID" value="MCL1141020.1"/>
    <property type="molecule type" value="Genomic_DNA"/>
</dbReference>
<keyword evidence="3" id="KW-0281">Fimbrium</keyword>
<proteinExistence type="inferred from homology"/>
<evidence type="ECO:0000256" key="2">
    <source>
        <dbReference type="ARBA" id="ARBA00022481"/>
    </source>
</evidence>
<evidence type="ECO:0000313" key="5">
    <source>
        <dbReference type="EMBL" id="MCL1141020.1"/>
    </source>
</evidence>
<dbReference type="GO" id="GO:0009289">
    <property type="term" value="C:pilus"/>
    <property type="evidence" value="ECO:0007669"/>
    <property type="project" value="InterPro"/>
</dbReference>
<dbReference type="NCBIfam" id="TIGR02532">
    <property type="entry name" value="IV_pilin_GFxxxE"/>
    <property type="match status" value="1"/>
</dbReference>
<dbReference type="PROSITE" id="PS00409">
    <property type="entry name" value="PROKAR_NTER_METHYL"/>
    <property type="match status" value="1"/>
</dbReference>
<evidence type="ECO:0000256" key="3">
    <source>
        <dbReference type="RuleBase" id="RU000389"/>
    </source>
</evidence>
<evidence type="ECO:0000256" key="1">
    <source>
        <dbReference type="ARBA" id="ARBA00005233"/>
    </source>
</evidence>
<keyword evidence="4" id="KW-0812">Transmembrane</keyword>
<dbReference type="SUPFAM" id="SSF54523">
    <property type="entry name" value="Pili subunits"/>
    <property type="match status" value="1"/>
</dbReference>
<dbReference type="InterPro" id="IPR001082">
    <property type="entry name" value="Pilin"/>
</dbReference>
<evidence type="ECO:0000256" key="4">
    <source>
        <dbReference type="SAM" id="Phobius"/>
    </source>
</evidence>
<dbReference type="Pfam" id="PF07963">
    <property type="entry name" value="N_methyl"/>
    <property type="match status" value="1"/>
</dbReference>
<dbReference type="PANTHER" id="PTHR30093">
    <property type="entry name" value="GENERAL SECRETION PATHWAY PROTEIN G"/>
    <property type="match status" value="1"/>
</dbReference>
<sequence>MKNAKGFTLIELMIVVAIIGILAAIALPAYKTYTQRAKFSEVVLAATPAKTAVDVCVQTGSSCANISEDAAGWADGPKVDSVSIDANMVDDDNDANTPDVIDPAGGIVITVTSVGDPTFTDGPYTYVLTGTPTTAGSTKWVASGTCQEAGLC</sequence>
<feature type="transmembrane region" description="Helical" evidence="4">
    <location>
        <begin position="6"/>
        <end position="30"/>
    </location>
</feature>
<dbReference type="AlphaFoldDB" id="A0A9X2CJS5"/>
<dbReference type="InterPro" id="IPR012902">
    <property type="entry name" value="N_methyl_site"/>
</dbReference>
<gene>
    <name evidence="5" type="ORF">L2740_21035</name>
</gene>
<dbReference type="PANTHER" id="PTHR30093:SF34">
    <property type="entry name" value="PREPILIN PEPTIDASE-DEPENDENT PROTEIN D"/>
    <property type="match status" value="1"/>
</dbReference>
<dbReference type="Pfam" id="PF00114">
    <property type="entry name" value="Pilin"/>
    <property type="match status" value="1"/>
</dbReference>
<organism evidence="5 6">
    <name type="scientific">Shewanella pneumatophori</name>
    <dbReference type="NCBI Taxonomy" id="314092"/>
    <lineage>
        <taxon>Bacteria</taxon>
        <taxon>Pseudomonadati</taxon>
        <taxon>Pseudomonadota</taxon>
        <taxon>Gammaproteobacteria</taxon>
        <taxon>Alteromonadales</taxon>
        <taxon>Shewanellaceae</taxon>
        <taxon>Shewanella</taxon>
    </lineage>
</organism>
<protein>
    <submittedName>
        <fullName evidence="5">Prepilin-type N-terminal cleavage/methylation domain-containing protein</fullName>
    </submittedName>
</protein>
<accession>A0A9X2CJS5</accession>
<keyword evidence="4" id="KW-1133">Transmembrane helix</keyword>
<evidence type="ECO:0000313" key="6">
    <source>
        <dbReference type="Proteomes" id="UP001139293"/>
    </source>
</evidence>
<comment type="similarity">
    <text evidence="1 3">Belongs to the N-Me-Phe pilin family.</text>
</comment>
<comment type="caution">
    <text evidence="5">The sequence shown here is derived from an EMBL/GenBank/DDBJ whole genome shotgun (WGS) entry which is preliminary data.</text>
</comment>
<keyword evidence="2" id="KW-0488">Methylation</keyword>